<keyword evidence="1" id="KW-1133">Transmembrane helix</keyword>
<keyword evidence="1" id="KW-0472">Membrane</keyword>
<reference evidence="2 3" key="1">
    <citation type="submission" date="2020-09" db="EMBL/GenBank/DDBJ databases">
        <title>Dyella sp. 7MK23 isolated from forest soil.</title>
        <authorList>
            <person name="Fu J."/>
        </authorList>
    </citation>
    <scope>NUCLEOTIDE SEQUENCE [LARGE SCALE GENOMIC DNA]</scope>
    <source>
        <strain evidence="2 3">7MK23</strain>
    </source>
</reference>
<dbReference type="Proteomes" id="UP000651010">
    <property type="component" value="Unassembled WGS sequence"/>
</dbReference>
<feature type="transmembrane region" description="Helical" evidence="1">
    <location>
        <begin position="92"/>
        <end position="110"/>
    </location>
</feature>
<keyword evidence="1" id="KW-0812">Transmembrane</keyword>
<keyword evidence="3" id="KW-1185">Reference proteome</keyword>
<evidence type="ECO:0000256" key="1">
    <source>
        <dbReference type="SAM" id="Phobius"/>
    </source>
</evidence>
<evidence type="ECO:0000313" key="2">
    <source>
        <dbReference type="EMBL" id="MBE1159173.1"/>
    </source>
</evidence>
<evidence type="ECO:0008006" key="4">
    <source>
        <dbReference type="Google" id="ProtNLM"/>
    </source>
</evidence>
<feature type="transmembrane region" description="Helical" evidence="1">
    <location>
        <begin position="21"/>
        <end position="43"/>
    </location>
</feature>
<feature type="transmembrane region" description="Helical" evidence="1">
    <location>
        <begin position="317"/>
        <end position="336"/>
    </location>
</feature>
<proteinExistence type="predicted"/>
<name>A0ABR9G551_9GAMM</name>
<feature type="transmembrane region" description="Helical" evidence="1">
    <location>
        <begin position="342"/>
        <end position="361"/>
    </location>
</feature>
<gene>
    <name evidence="2" type="ORF">IGX34_02175</name>
</gene>
<evidence type="ECO:0000313" key="3">
    <source>
        <dbReference type="Proteomes" id="UP000651010"/>
    </source>
</evidence>
<dbReference type="EMBL" id="JACZZA010000001">
    <property type="protein sequence ID" value="MBE1159173.1"/>
    <property type="molecule type" value="Genomic_DNA"/>
</dbReference>
<organism evidence="2 3">
    <name type="scientific">Dyella acidiphila</name>
    <dbReference type="NCBI Taxonomy" id="2775866"/>
    <lineage>
        <taxon>Bacteria</taxon>
        <taxon>Pseudomonadati</taxon>
        <taxon>Pseudomonadota</taxon>
        <taxon>Gammaproteobacteria</taxon>
        <taxon>Lysobacterales</taxon>
        <taxon>Rhodanobacteraceae</taxon>
        <taxon>Dyella</taxon>
    </lineage>
</organism>
<accession>A0ABR9G551</accession>
<feature type="transmembrane region" description="Helical" evidence="1">
    <location>
        <begin position="117"/>
        <end position="134"/>
    </location>
</feature>
<protein>
    <recommendedName>
        <fullName evidence="4">Glucosyl transferase GtrII</fullName>
    </recommendedName>
</protein>
<comment type="caution">
    <text evidence="2">The sequence shown here is derived from an EMBL/GenBank/DDBJ whole genome shotgun (WGS) entry which is preliminary data.</text>
</comment>
<feature type="transmembrane region" description="Helical" evidence="1">
    <location>
        <begin position="210"/>
        <end position="226"/>
    </location>
</feature>
<sequence length="507" mass="55571">MHRGHPSQPATAASVTRDISAFWLIAMGVLAGVVFPLTSLLAAKQNADGILPALMSTQKLTWYYWDQDRFLNLLPALAWPIPDVEWNLRLQVFLRAFFSFLAPLGILYFFSQSRRLLIPAVALANCIMGLSFAWPALFNLYVECNPFGTSMTLLALALFTLRRGEGRIGWLLLSVLIGTVAYATNIALLAMSLPLIGLSWVTGTLPRKQAFTFLLINIASIVLAYLHSKHFGSGLTPINELAISWEAIKAGYQSVAANVSTAALLVLSVCAMAWGIYAKAPHRYAIVLLVLGSAALVGVLSCSIWPQINTYHIRYYIVFLIAIVAADSYLIVHGLLSLRKLPIPVLPVAAGLLCVEIFIGLHGFSSNYSKLVDNMWLPRSQAVAQTAHAQHAQLIIGDYWEAWPAAFEANALFPQWKNRYAQTYGASWRAAILSARIQRIAGQHGIRALCMKNDLAFCQSMTTMAMHVQATIVPGTVQDITVAGVPMLLMNVTLASFDSLRTTPTTH</sequence>
<feature type="transmembrane region" description="Helical" evidence="1">
    <location>
        <begin position="255"/>
        <end position="278"/>
    </location>
</feature>
<feature type="transmembrane region" description="Helical" evidence="1">
    <location>
        <begin position="284"/>
        <end position="305"/>
    </location>
</feature>
<feature type="transmembrane region" description="Helical" evidence="1">
    <location>
        <begin position="168"/>
        <end position="190"/>
    </location>
</feature>
<dbReference type="RefSeq" id="WP_192554016.1">
    <property type="nucleotide sequence ID" value="NZ_JACZZA010000001.1"/>
</dbReference>
<feature type="transmembrane region" description="Helical" evidence="1">
    <location>
        <begin position="140"/>
        <end position="161"/>
    </location>
</feature>